<comment type="caution">
    <text evidence="1">The sequence shown here is derived from an EMBL/GenBank/DDBJ whole genome shotgun (WGS) entry which is preliminary data.</text>
</comment>
<sequence>MITGRHRSLLASFQGKLNHSIPCRETPTPSPNPNQTPHVLVDDSCRVWNEASCIQSQPPWARLLTKQLKTVLKGAMRPTIYAAQCPQHIQHLLKHLKKHRINHSCPQPIHYRP</sequence>
<keyword evidence="2" id="KW-1185">Reference proteome</keyword>
<dbReference type="Proteomes" id="UP000324748">
    <property type="component" value="Unassembled WGS sequence"/>
</dbReference>
<evidence type="ECO:0000313" key="2">
    <source>
        <dbReference type="Proteomes" id="UP000324748"/>
    </source>
</evidence>
<name>A0A5B0QEK5_PUCGR</name>
<dbReference type="AlphaFoldDB" id="A0A5B0QEK5"/>
<accession>A0A5B0QEK5</accession>
<proteinExistence type="predicted"/>
<organism evidence="1 2">
    <name type="scientific">Puccinia graminis f. sp. tritici</name>
    <dbReference type="NCBI Taxonomy" id="56615"/>
    <lineage>
        <taxon>Eukaryota</taxon>
        <taxon>Fungi</taxon>
        <taxon>Dikarya</taxon>
        <taxon>Basidiomycota</taxon>
        <taxon>Pucciniomycotina</taxon>
        <taxon>Pucciniomycetes</taxon>
        <taxon>Pucciniales</taxon>
        <taxon>Pucciniaceae</taxon>
        <taxon>Puccinia</taxon>
    </lineage>
</organism>
<gene>
    <name evidence="1" type="ORF">PGT21_005826</name>
</gene>
<reference evidence="1 2" key="1">
    <citation type="submission" date="2019-05" db="EMBL/GenBank/DDBJ databases">
        <title>Emergence of the Ug99 lineage of the wheat stem rust pathogen through somatic hybridization.</title>
        <authorList>
            <person name="Li F."/>
            <person name="Upadhyaya N.M."/>
            <person name="Sperschneider J."/>
            <person name="Matny O."/>
            <person name="Nguyen-Phuc H."/>
            <person name="Mago R."/>
            <person name="Raley C."/>
            <person name="Miller M.E."/>
            <person name="Silverstein K.A.T."/>
            <person name="Henningsen E."/>
            <person name="Hirsch C.D."/>
            <person name="Visser B."/>
            <person name="Pretorius Z.A."/>
            <person name="Steffenson B.J."/>
            <person name="Schwessinger B."/>
            <person name="Dodds P.N."/>
            <person name="Figueroa M."/>
        </authorList>
    </citation>
    <scope>NUCLEOTIDE SEQUENCE [LARGE SCALE GENOMIC DNA]</scope>
    <source>
        <strain evidence="1">21-0</strain>
    </source>
</reference>
<evidence type="ECO:0000313" key="1">
    <source>
        <dbReference type="EMBL" id="KAA1111595.1"/>
    </source>
</evidence>
<protein>
    <submittedName>
        <fullName evidence="1">Uncharacterized protein</fullName>
    </submittedName>
</protein>
<dbReference type="EMBL" id="VSWC01000016">
    <property type="protein sequence ID" value="KAA1111595.1"/>
    <property type="molecule type" value="Genomic_DNA"/>
</dbReference>